<keyword evidence="3" id="KW-1185">Reference proteome</keyword>
<dbReference type="Proteomes" id="UP001196413">
    <property type="component" value="Unassembled WGS sequence"/>
</dbReference>
<reference evidence="2" key="1">
    <citation type="submission" date="2021-06" db="EMBL/GenBank/DDBJ databases">
        <title>Parelaphostrongylus tenuis whole genome reference sequence.</title>
        <authorList>
            <person name="Garwood T.J."/>
            <person name="Larsen P.A."/>
            <person name="Fountain-Jones N.M."/>
            <person name="Garbe J.R."/>
            <person name="Macchietto M.G."/>
            <person name="Kania S.A."/>
            <person name="Gerhold R.W."/>
            <person name="Richards J.E."/>
            <person name="Wolf T.M."/>
        </authorList>
    </citation>
    <scope>NUCLEOTIDE SEQUENCE</scope>
    <source>
        <strain evidence="2">MNPRO001-30</strain>
        <tissue evidence="2">Meninges</tissue>
    </source>
</reference>
<dbReference type="AlphaFoldDB" id="A0AAD5QV43"/>
<name>A0AAD5QV43_PARTN</name>
<gene>
    <name evidence="2" type="ORF">KIN20_022327</name>
</gene>
<sequence>MNVFTNMARPPTAPFAILLLPTISAVFGCGVMPAGQEPDVANNNDHYCIVASNTVTGICTVKMKGKDKKCSMMNDETIASVPDNHTSISGTLSVRSAVYLKVIRFVKKRGSVRPQTSSWRIGRE</sequence>
<accession>A0AAD5QV43</accession>
<evidence type="ECO:0000313" key="3">
    <source>
        <dbReference type="Proteomes" id="UP001196413"/>
    </source>
</evidence>
<proteinExistence type="predicted"/>
<comment type="caution">
    <text evidence="2">The sequence shown here is derived from an EMBL/GenBank/DDBJ whole genome shotgun (WGS) entry which is preliminary data.</text>
</comment>
<evidence type="ECO:0008006" key="4">
    <source>
        <dbReference type="Google" id="ProtNLM"/>
    </source>
</evidence>
<evidence type="ECO:0000313" key="2">
    <source>
        <dbReference type="EMBL" id="KAJ1362679.1"/>
    </source>
</evidence>
<keyword evidence="1" id="KW-0732">Signal</keyword>
<dbReference type="EMBL" id="JAHQIW010004521">
    <property type="protein sequence ID" value="KAJ1362679.1"/>
    <property type="molecule type" value="Genomic_DNA"/>
</dbReference>
<protein>
    <recommendedName>
        <fullName evidence="4">Lipoprotein</fullName>
    </recommendedName>
</protein>
<feature type="chain" id="PRO_5042013307" description="Lipoprotein" evidence="1">
    <location>
        <begin position="29"/>
        <end position="124"/>
    </location>
</feature>
<organism evidence="2 3">
    <name type="scientific">Parelaphostrongylus tenuis</name>
    <name type="common">Meningeal worm</name>
    <dbReference type="NCBI Taxonomy" id="148309"/>
    <lineage>
        <taxon>Eukaryota</taxon>
        <taxon>Metazoa</taxon>
        <taxon>Ecdysozoa</taxon>
        <taxon>Nematoda</taxon>
        <taxon>Chromadorea</taxon>
        <taxon>Rhabditida</taxon>
        <taxon>Rhabditina</taxon>
        <taxon>Rhabditomorpha</taxon>
        <taxon>Strongyloidea</taxon>
        <taxon>Metastrongylidae</taxon>
        <taxon>Parelaphostrongylus</taxon>
    </lineage>
</organism>
<evidence type="ECO:0000256" key="1">
    <source>
        <dbReference type="SAM" id="SignalP"/>
    </source>
</evidence>
<feature type="signal peptide" evidence="1">
    <location>
        <begin position="1"/>
        <end position="28"/>
    </location>
</feature>